<evidence type="ECO:0000313" key="1">
    <source>
        <dbReference type="EMBL" id="VDI76001.1"/>
    </source>
</evidence>
<gene>
    <name evidence="1" type="ORF">MGAL_10B062549</name>
</gene>
<reference evidence="1" key="1">
    <citation type="submission" date="2018-11" db="EMBL/GenBank/DDBJ databases">
        <authorList>
            <person name="Alioto T."/>
            <person name="Alioto T."/>
        </authorList>
    </citation>
    <scope>NUCLEOTIDE SEQUENCE</scope>
</reference>
<evidence type="ECO:0000313" key="2">
    <source>
        <dbReference type="Proteomes" id="UP000596742"/>
    </source>
</evidence>
<dbReference type="Proteomes" id="UP000596742">
    <property type="component" value="Unassembled WGS sequence"/>
</dbReference>
<comment type="caution">
    <text evidence="1">The sequence shown here is derived from an EMBL/GenBank/DDBJ whole genome shotgun (WGS) entry which is preliminary data.</text>
</comment>
<dbReference type="OrthoDB" id="6077228at2759"/>
<proteinExistence type="predicted"/>
<name>A0A8B6HA43_MYTGA</name>
<evidence type="ECO:0008006" key="3">
    <source>
        <dbReference type="Google" id="ProtNLM"/>
    </source>
</evidence>
<accession>A0A8B6HA43</accession>
<protein>
    <recommendedName>
        <fullName evidence="3">DZIP3-like HEPN domain-containing protein</fullName>
    </recommendedName>
</protein>
<dbReference type="EMBL" id="UYJE01009710">
    <property type="protein sequence ID" value="VDI76001.1"/>
    <property type="molecule type" value="Genomic_DNA"/>
</dbReference>
<dbReference type="AlphaFoldDB" id="A0A8B6HA43"/>
<sequence>MATATPEQARHGRISIVVADILSEMLQDIIAHAQMPPKALYDRIVQTKDFNKKLSPEEWQVVNKLANPDKGFQVLDVSLAYRIVKHFRNTFVTKPTRNWGSNPIPTEVEVGDDVERIRRARNRYLHGLSINISETIMSDFFKEFTEVAKRIDQYLNKTLDSSFEKKIEYFRTCSITENRTRETLEATSVVENPEDDGDKSPFVLIFPEIQDGDAVEKAKLLNDFKDEINKGQLKFVFDRATEGSLLLYVEVIKSLLEQDSSFFIEIGTFMDRISELIDLDFCTDESIHVIITQPEDELCDIETDSDSENEMSEEEQHIDHHALAVQFCLQKETLASEENFQEGMKEFIETIVTIANGKHLTEKHEINATLEPGIENATLSRPSLFQYSEEKQLTLPEFHRRYKDNLPLLVIVTEGFHGKTHFDDYATNQIIRLHQPCQQPRALAKLSKNAGSLNDEFLSIPVYGKYKFAVVKGSEKVGYPQLMEEILAENNLPVQARYASYNIQLGSTLESIKGVNILIMKTYVEDNMQGNCLEDGKY</sequence>
<organism evidence="1 2">
    <name type="scientific">Mytilus galloprovincialis</name>
    <name type="common">Mediterranean mussel</name>
    <dbReference type="NCBI Taxonomy" id="29158"/>
    <lineage>
        <taxon>Eukaryota</taxon>
        <taxon>Metazoa</taxon>
        <taxon>Spiralia</taxon>
        <taxon>Lophotrochozoa</taxon>
        <taxon>Mollusca</taxon>
        <taxon>Bivalvia</taxon>
        <taxon>Autobranchia</taxon>
        <taxon>Pteriomorphia</taxon>
        <taxon>Mytilida</taxon>
        <taxon>Mytiloidea</taxon>
        <taxon>Mytilidae</taxon>
        <taxon>Mytilinae</taxon>
        <taxon>Mytilus</taxon>
    </lineage>
</organism>
<keyword evidence="2" id="KW-1185">Reference proteome</keyword>